<reference evidence="2" key="1">
    <citation type="thesis" date="2020" institute="ProQuest LLC" country="789 East Eisenhower Parkway, Ann Arbor, MI, USA">
        <title>Comparative Genomics and Chromosome Evolution.</title>
        <authorList>
            <person name="Mudd A.B."/>
        </authorList>
    </citation>
    <scope>NUCLEOTIDE SEQUENCE</scope>
    <source>
        <strain evidence="2">Female2</strain>
        <tissue evidence="2">Blood</tissue>
    </source>
</reference>
<keyword evidence="3" id="KW-1185">Reference proteome</keyword>
<feature type="compositionally biased region" description="Gly residues" evidence="1">
    <location>
        <begin position="265"/>
        <end position="288"/>
    </location>
</feature>
<proteinExistence type="predicted"/>
<evidence type="ECO:0000256" key="1">
    <source>
        <dbReference type="SAM" id="MobiDB-lite"/>
    </source>
</evidence>
<feature type="compositionally biased region" description="Gly residues" evidence="1">
    <location>
        <begin position="193"/>
        <end position="217"/>
    </location>
</feature>
<comment type="caution">
    <text evidence="2">The sequence shown here is derived from an EMBL/GenBank/DDBJ whole genome shotgun (WGS) entry which is preliminary data.</text>
</comment>
<name>A0A8T2II58_9PIPI</name>
<dbReference type="Proteomes" id="UP000812440">
    <property type="component" value="Unassembled WGS sequence"/>
</dbReference>
<feature type="region of interest" description="Disordered" evidence="1">
    <location>
        <begin position="193"/>
        <end position="295"/>
    </location>
</feature>
<dbReference type="AlphaFoldDB" id="A0A8T2II58"/>
<feature type="compositionally biased region" description="Basic and acidic residues" evidence="1">
    <location>
        <begin position="13"/>
        <end position="24"/>
    </location>
</feature>
<evidence type="ECO:0000313" key="3">
    <source>
        <dbReference type="Proteomes" id="UP000812440"/>
    </source>
</evidence>
<feature type="region of interest" description="Disordered" evidence="1">
    <location>
        <begin position="1"/>
        <end position="49"/>
    </location>
</feature>
<feature type="compositionally biased region" description="Gly residues" evidence="1">
    <location>
        <begin position="224"/>
        <end position="233"/>
    </location>
</feature>
<feature type="region of interest" description="Disordered" evidence="1">
    <location>
        <begin position="144"/>
        <end position="168"/>
    </location>
</feature>
<dbReference type="EMBL" id="JAACNH010000233">
    <property type="protein sequence ID" value="KAG8431357.1"/>
    <property type="molecule type" value="Genomic_DNA"/>
</dbReference>
<sequence>MGGAPPPWGGEKAAGDSRGSRPDVGRASWIIVKSGGDDETSIRGEGGGGEDVCSGILATQMGGGRQARSSGRPRMVRDWAELTFIMGGRNGGGLGRGRRGVHVILRGWHQKRGGGGEAGLSGADVCLPLLSSFLSGGGRRVKGGGWGGEKGGGGCRKNQLGGGGGSGGPSNWAGWGCSEFQGGVAGCWGGRGGGKSAAGGGGGGEGGKIQAGGGGGRGGKKRTGGGGGGGGEPGIDQKKKGRARGGALYKSRAAGTSVKVSAAGAKGGGYRGGGGGGGGKPGGGGGGDASLTFRD</sequence>
<organism evidence="2 3">
    <name type="scientific">Hymenochirus boettgeri</name>
    <name type="common">Congo dwarf clawed frog</name>
    <dbReference type="NCBI Taxonomy" id="247094"/>
    <lineage>
        <taxon>Eukaryota</taxon>
        <taxon>Metazoa</taxon>
        <taxon>Chordata</taxon>
        <taxon>Craniata</taxon>
        <taxon>Vertebrata</taxon>
        <taxon>Euteleostomi</taxon>
        <taxon>Amphibia</taxon>
        <taxon>Batrachia</taxon>
        <taxon>Anura</taxon>
        <taxon>Pipoidea</taxon>
        <taxon>Pipidae</taxon>
        <taxon>Pipinae</taxon>
        <taxon>Hymenochirus</taxon>
    </lineage>
</organism>
<evidence type="ECO:0000313" key="2">
    <source>
        <dbReference type="EMBL" id="KAG8431357.1"/>
    </source>
</evidence>
<protein>
    <submittedName>
        <fullName evidence="2">Uncharacterized protein</fullName>
    </submittedName>
</protein>
<accession>A0A8T2II58</accession>
<gene>
    <name evidence="2" type="ORF">GDO86_018980</name>
</gene>